<reference evidence="1 2" key="1">
    <citation type="journal article" date="2020" name="BMC Genomics">
        <title>Intraspecific diversification of the crop wild relative Brassica cretica Lam. using demographic model selection.</title>
        <authorList>
            <person name="Kioukis A."/>
            <person name="Michalopoulou V.A."/>
            <person name="Briers L."/>
            <person name="Pirintsos S."/>
            <person name="Studholme D.J."/>
            <person name="Pavlidis P."/>
            <person name="Sarris P.F."/>
        </authorList>
    </citation>
    <scope>NUCLEOTIDE SEQUENCE [LARGE SCALE GENOMIC DNA]</scope>
    <source>
        <strain evidence="2">cv. PFS-1207/04</strain>
    </source>
</reference>
<dbReference type="EMBL" id="QGKV02000299">
    <property type="protein sequence ID" value="KAF3592255.1"/>
    <property type="molecule type" value="Genomic_DNA"/>
</dbReference>
<proteinExistence type="predicted"/>
<organism evidence="1 2">
    <name type="scientific">Brassica cretica</name>
    <name type="common">Mustard</name>
    <dbReference type="NCBI Taxonomy" id="69181"/>
    <lineage>
        <taxon>Eukaryota</taxon>
        <taxon>Viridiplantae</taxon>
        <taxon>Streptophyta</taxon>
        <taxon>Embryophyta</taxon>
        <taxon>Tracheophyta</taxon>
        <taxon>Spermatophyta</taxon>
        <taxon>Magnoliopsida</taxon>
        <taxon>eudicotyledons</taxon>
        <taxon>Gunneridae</taxon>
        <taxon>Pentapetalae</taxon>
        <taxon>rosids</taxon>
        <taxon>malvids</taxon>
        <taxon>Brassicales</taxon>
        <taxon>Brassicaceae</taxon>
        <taxon>Brassiceae</taxon>
        <taxon>Brassica</taxon>
    </lineage>
</organism>
<protein>
    <submittedName>
        <fullName evidence="1">Uncharacterized protein</fullName>
    </submittedName>
</protein>
<comment type="caution">
    <text evidence="1">The sequence shown here is derived from an EMBL/GenBank/DDBJ whole genome shotgun (WGS) entry which is preliminary data.</text>
</comment>
<keyword evidence="2" id="KW-1185">Reference proteome</keyword>
<evidence type="ECO:0000313" key="1">
    <source>
        <dbReference type="EMBL" id="KAF3592255.1"/>
    </source>
</evidence>
<evidence type="ECO:0000313" key="2">
    <source>
        <dbReference type="Proteomes" id="UP000266723"/>
    </source>
</evidence>
<sequence length="103" mass="12035">MVVLLTLGFYFSPKPVFELKLHDLSMTMRDDLWVLIFRLVDKDQASSLVSNVTEKGNGQMLTQSDRFVSTITGQDRCNNWNNKYTLNWYKLKPEHGSDQQFQD</sequence>
<name>A0ABQ7E749_BRACR</name>
<gene>
    <name evidence="1" type="ORF">DY000_02024439</name>
</gene>
<dbReference type="Proteomes" id="UP000266723">
    <property type="component" value="Unassembled WGS sequence"/>
</dbReference>
<accession>A0ABQ7E749</accession>